<sequence length="1027" mass="111276">MKLINIISNTRLLVLITAFLLVSGFSALNTLPRAEDPIISNRFANVTTTFPGASAERVEALVTEVVENKLRELSEVKLLSSTSRPGVSIINIELNDDIIQPDATWSKARDKLSDVTPFLPDGTLAPELDSDHTYAFTLIASLTWQGEGESDLLTLGRYSKELASRLRSLSGTEFVDEYGMPQEEVLVSLDTNSVVAMGGSSASIADSLDGADAKNSAGELVNGNSRFGLEIASDLDSLERIRQVPISIDEQGHMVRLGDIATVERTQKTPADEIAVIDGAPGVVVAARMQSHLRVDKWTPRAEALIEQYQAELPSNIKVDILFNQQGYTESRLSELSDSLLLGFSIILVVLLLTLGFRAAIMVAIALPLTSMLTLVLMKFTGIPINQMSVTGLIVALGIMVDNAVVMVDTIQNYRLQGKAKLESAVKAIEHLWVPLLGSTLTTVLAFAPIFLMPGASGEFVGAIAITVSFSLVGSYLISHTIIAGFAAQILPSHTSSNRWYQTGVHFPALTRSFAKTVAFAIRRPLIAIALVVTVPIGGYLSMSQLTEQFFPPSDRDMFEVQVYLSPQASIYATEQATNKVDAIIREYEGVEQVNWLLGANFPSFYYNLQASQSKAPYFGQAMVKMDTFQSANDVIPKLQRQLSQSIPNAQILVRKLEQGPPFKAPIELRIYGENLDRLKMIGEDIRLILANTNHVTHTRETLQPGTPKVWLDVDEDTAKLNNLALSDFANLLQATLVGRESGSIIEASESIPVRVRVGDSNRENITHLSNLRLPVVSEMYTTGISISTIAELKLTPSRGAIPRRDGQRVNTIEGYLESGVLPQTVLNDFQKALESYSLPTGYRMEFGGESAERNESVNSLIANLSMVFTLMILVVVISFNSFRLSGIIFAVAGLAAGLGILSVFLFDYPFGFTVIIAMLGIVGLAINAAIVILAELKASPEACAGDKEAILTAVMSCTRHITSTTITTVGGFTPLIIGGGGFWPPFAVAIAGGTTLTTLISFYFVPAMFKLMVKKPKQQVALASNA</sequence>
<feature type="transmembrane region" description="Helical" evidence="1">
    <location>
        <begin position="913"/>
        <end position="937"/>
    </location>
</feature>
<dbReference type="Gene3D" id="3.30.2090.10">
    <property type="entry name" value="Multidrug efflux transporter AcrB TolC docking domain, DN and DC subdomains"/>
    <property type="match status" value="2"/>
</dbReference>
<dbReference type="PRINTS" id="PR00702">
    <property type="entry name" value="ACRIFLAVINRP"/>
</dbReference>
<feature type="transmembrane region" description="Helical" evidence="1">
    <location>
        <begin position="464"/>
        <end position="491"/>
    </location>
</feature>
<feature type="transmembrane region" description="Helical" evidence="1">
    <location>
        <begin position="339"/>
        <end position="357"/>
    </location>
</feature>
<reference evidence="2 3" key="1">
    <citation type="submission" date="2019-07" db="EMBL/GenBank/DDBJ databases">
        <title>Whole genome shotgun sequence of Vibrio superstes NBRC 103154.</title>
        <authorList>
            <person name="Hosoyama A."/>
            <person name="Uohara A."/>
            <person name="Ohji S."/>
            <person name="Ichikawa N."/>
        </authorList>
    </citation>
    <scope>NUCLEOTIDE SEQUENCE [LARGE SCALE GENOMIC DNA]</scope>
    <source>
        <strain evidence="2 3">NBRC 103154</strain>
    </source>
</reference>
<feature type="transmembrane region" description="Helical" evidence="1">
    <location>
        <begin position="958"/>
        <end position="978"/>
    </location>
</feature>
<keyword evidence="1" id="KW-1133">Transmembrane helix</keyword>
<dbReference type="SUPFAM" id="SSF82866">
    <property type="entry name" value="Multidrug efflux transporter AcrB transmembrane domain"/>
    <property type="match status" value="2"/>
</dbReference>
<evidence type="ECO:0000313" key="2">
    <source>
        <dbReference type="EMBL" id="GEM79547.1"/>
    </source>
</evidence>
<dbReference type="AlphaFoldDB" id="A0A511QR41"/>
<dbReference type="EMBL" id="BJXK01000006">
    <property type="protein sequence ID" value="GEM79547.1"/>
    <property type="molecule type" value="Genomic_DNA"/>
</dbReference>
<keyword evidence="1" id="KW-0812">Transmembrane</keyword>
<keyword evidence="3" id="KW-1185">Reference proteome</keyword>
<dbReference type="Gene3D" id="3.30.70.1430">
    <property type="entry name" value="Multidrug efflux transporter AcrB pore domain"/>
    <property type="match status" value="2"/>
</dbReference>
<dbReference type="Pfam" id="PF00873">
    <property type="entry name" value="ACR_tran"/>
    <property type="match status" value="1"/>
</dbReference>
<feature type="transmembrane region" description="Helical" evidence="1">
    <location>
        <begin position="432"/>
        <end position="452"/>
    </location>
</feature>
<protein>
    <submittedName>
        <fullName evidence="2">Acriflavin resistance protein</fullName>
    </submittedName>
</protein>
<dbReference type="InterPro" id="IPR027463">
    <property type="entry name" value="AcrB_DN_DC_subdom"/>
</dbReference>
<name>A0A511QR41_9VIBR</name>
<gene>
    <name evidence="2" type="ORF">VSU01S_17920</name>
</gene>
<organism evidence="2 3">
    <name type="scientific">Vibrio superstes NBRC 103154</name>
    <dbReference type="NCBI Taxonomy" id="1219062"/>
    <lineage>
        <taxon>Bacteria</taxon>
        <taxon>Pseudomonadati</taxon>
        <taxon>Pseudomonadota</taxon>
        <taxon>Gammaproteobacteria</taxon>
        <taxon>Vibrionales</taxon>
        <taxon>Vibrionaceae</taxon>
        <taxon>Vibrio</taxon>
    </lineage>
</organism>
<dbReference type="Gene3D" id="1.20.1640.10">
    <property type="entry name" value="Multidrug efflux transporter AcrB transmembrane domain"/>
    <property type="match status" value="2"/>
</dbReference>
<dbReference type="PANTHER" id="PTHR32063">
    <property type="match status" value="1"/>
</dbReference>
<dbReference type="SUPFAM" id="SSF82693">
    <property type="entry name" value="Multidrug efflux transporter AcrB pore domain, PN1, PN2, PC1 and PC2 subdomains"/>
    <property type="match status" value="3"/>
</dbReference>
<accession>A0A511QR41</accession>
<comment type="caution">
    <text evidence="2">The sequence shown here is derived from an EMBL/GenBank/DDBJ whole genome shotgun (WGS) entry which is preliminary data.</text>
</comment>
<feature type="transmembrane region" description="Helical" evidence="1">
    <location>
        <begin position="526"/>
        <end position="543"/>
    </location>
</feature>
<dbReference type="Gene3D" id="3.30.70.1320">
    <property type="entry name" value="Multidrug efflux transporter AcrB pore domain like"/>
    <property type="match status" value="1"/>
</dbReference>
<feature type="transmembrane region" description="Helical" evidence="1">
    <location>
        <begin position="391"/>
        <end position="411"/>
    </location>
</feature>
<evidence type="ECO:0000256" key="1">
    <source>
        <dbReference type="SAM" id="Phobius"/>
    </source>
</evidence>
<dbReference type="OrthoDB" id="9757940at2"/>
<evidence type="ECO:0000313" key="3">
    <source>
        <dbReference type="Proteomes" id="UP000321113"/>
    </source>
</evidence>
<dbReference type="GO" id="GO:0005886">
    <property type="term" value="C:plasma membrane"/>
    <property type="evidence" value="ECO:0007669"/>
    <property type="project" value="TreeGrafter"/>
</dbReference>
<feature type="transmembrane region" description="Helical" evidence="1">
    <location>
        <begin position="861"/>
        <end position="880"/>
    </location>
</feature>
<feature type="transmembrane region" description="Helical" evidence="1">
    <location>
        <begin position="364"/>
        <end position="385"/>
    </location>
</feature>
<dbReference type="Gene3D" id="3.30.70.1440">
    <property type="entry name" value="Multidrug efflux transporter AcrB pore domain"/>
    <property type="match status" value="1"/>
</dbReference>
<feature type="transmembrane region" description="Helical" evidence="1">
    <location>
        <begin position="887"/>
        <end position="907"/>
    </location>
</feature>
<dbReference type="Proteomes" id="UP000321113">
    <property type="component" value="Unassembled WGS sequence"/>
</dbReference>
<dbReference type="PANTHER" id="PTHR32063:SF18">
    <property type="entry name" value="CATION EFFLUX SYSTEM PROTEIN"/>
    <property type="match status" value="1"/>
</dbReference>
<dbReference type="SUPFAM" id="SSF82714">
    <property type="entry name" value="Multidrug efflux transporter AcrB TolC docking domain, DN and DC subdomains"/>
    <property type="match status" value="2"/>
</dbReference>
<proteinExistence type="predicted"/>
<dbReference type="InterPro" id="IPR001036">
    <property type="entry name" value="Acrflvin-R"/>
</dbReference>
<dbReference type="GO" id="GO:0042910">
    <property type="term" value="F:xenobiotic transmembrane transporter activity"/>
    <property type="evidence" value="ECO:0007669"/>
    <property type="project" value="TreeGrafter"/>
</dbReference>
<feature type="transmembrane region" description="Helical" evidence="1">
    <location>
        <begin position="984"/>
        <end position="1006"/>
    </location>
</feature>
<dbReference type="RefSeq" id="WP_119010641.1">
    <property type="nucleotide sequence ID" value="NZ_BJXK01000006.1"/>
</dbReference>
<keyword evidence="1" id="KW-0472">Membrane</keyword>